<dbReference type="Gene3D" id="3.40.50.2300">
    <property type="match status" value="2"/>
</dbReference>
<dbReference type="PANTHER" id="PTHR45339">
    <property type="entry name" value="HYBRID SIGNAL TRANSDUCTION HISTIDINE KINASE J"/>
    <property type="match status" value="1"/>
</dbReference>
<reference evidence="17" key="1">
    <citation type="submission" date="2017-05" db="EMBL/GenBank/DDBJ databases">
        <authorList>
            <person name="Ray J."/>
            <person name="Price M."/>
            <person name="Deutschbauer A."/>
        </authorList>
    </citation>
    <scope>NUCLEOTIDE SEQUENCE [LARGE SCALE GENOMIC DNA]</scope>
    <source>
        <strain evidence="17">DSM 19842</strain>
    </source>
</reference>
<evidence type="ECO:0000259" key="14">
    <source>
        <dbReference type="PROSITE" id="PS50112"/>
    </source>
</evidence>
<keyword evidence="5" id="KW-0547">Nucleotide-binding</keyword>
<dbReference type="RefSeq" id="WP_025606137.1">
    <property type="nucleotide sequence ID" value="NZ_CP021235.1"/>
</dbReference>
<dbReference type="PROSITE" id="PS50110">
    <property type="entry name" value="RESPONSE_REGULATORY"/>
    <property type="match status" value="2"/>
</dbReference>
<feature type="domain" description="Response regulatory" evidence="13">
    <location>
        <begin position="21"/>
        <end position="137"/>
    </location>
</feature>
<dbReference type="InterPro" id="IPR005467">
    <property type="entry name" value="His_kinase_dom"/>
</dbReference>
<dbReference type="SMART" id="SM00387">
    <property type="entry name" value="HATPase_c"/>
    <property type="match status" value="1"/>
</dbReference>
<evidence type="ECO:0000256" key="6">
    <source>
        <dbReference type="ARBA" id="ARBA00022777"/>
    </source>
</evidence>
<feature type="modified residue" description="4-aspartylphosphate" evidence="11">
    <location>
        <position position="72"/>
    </location>
</feature>
<dbReference type="Gene3D" id="3.30.565.10">
    <property type="entry name" value="Histidine kinase-like ATPase, C-terminal domain"/>
    <property type="match status" value="1"/>
</dbReference>
<dbReference type="GO" id="GO:0005524">
    <property type="term" value="F:ATP binding"/>
    <property type="evidence" value="ECO:0007669"/>
    <property type="project" value="UniProtKB-KW"/>
</dbReference>
<dbReference type="Pfam" id="PF02518">
    <property type="entry name" value="HATPase_c"/>
    <property type="match status" value="1"/>
</dbReference>
<evidence type="ECO:0000256" key="10">
    <source>
        <dbReference type="ARBA" id="ARBA00068150"/>
    </source>
</evidence>
<dbReference type="SUPFAM" id="SSF47384">
    <property type="entry name" value="Homodimeric domain of signal transducing histidine kinase"/>
    <property type="match status" value="1"/>
</dbReference>
<evidence type="ECO:0000256" key="1">
    <source>
        <dbReference type="ARBA" id="ARBA00000085"/>
    </source>
</evidence>
<dbReference type="InterPro" id="IPR036097">
    <property type="entry name" value="HisK_dim/P_sf"/>
</dbReference>
<dbReference type="EC" id="2.7.13.3" evidence="2"/>
<evidence type="ECO:0000256" key="5">
    <source>
        <dbReference type="ARBA" id="ARBA00022741"/>
    </source>
</evidence>
<comment type="subunit">
    <text evidence="9">At low DSF concentrations, interacts with RpfF.</text>
</comment>
<evidence type="ECO:0000256" key="2">
    <source>
        <dbReference type="ARBA" id="ARBA00012438"/>
    </source>
</evidence>
<dbReference type="SMART" id="SM00448">
    <property type="entry name" value="REC"/>
    <property type="match status" value="2"/>
</dbReference>
<accession>A0A1X9YR83</accession>
<name>A0A1X9YR83_9BACT</name>
<evidence type="ECO:0000313" key="17">
    <source>
        <dbReference type="Proteomes" id="UP000266292"/>
    </source>
</evidence>
<evidence type="ECO:0000256" key="11">
    <source>
        <dbReference type="PROSITE-ProRule" id="PRU00169"/>
    </source>
</evidence>
<feature type="modified residue" description="4-aspartylphosphate" evidence="11">
    <location>
        <position position="589"/>
    </location>
</feature>
<evidence type="ECO:0000313" key="16">
    <source>
        <dbReference type="EMBL" id="ARS35372.1"/>
    </source>
</evidence>
<dbReference type="NCBIfam" id="TIGR00229">
    <property type="entry name" value="sensory_box"/>
    <property type="match status" value="1"/>
</dbReference>
<proteinExistence type="predicted"/>
<dbReference type="OrthoDB" id="9797097at2"/>
<feature type="domain" description="PAS" evidence="14">
    <location>
        <begin position="157"/>
        <end position="209"/>
    </location>
</feature>
<dbReference type="EMBL" id="CP021235">
    <property type="protein sequence ID" value="ARS35372.1"/>
    <property type="molecule type" value="Genomic_DNA"/>
</dbReference>
<dbReference type="Gene3D" id="3.30.450.20">
    <property type="entry name" value="PAS domain"/>
    <property type="match status" value="1"/>
</dbReference>
<dbReference type="KEGG" id="pact:CA264_07925"/>
<dbReference type="GO" id="GO:0000155">
    <property type="term" value="F:phosphorelay sensor kinase activity"/>
    <property type="evidence" value="ECO:0007669"/>
    <property type="project" value="InterPro"/>
</dbReference>
<organism evidence="16 17">
    <name type="scientific">Pontibacter actiniarum</name>
    <dbReference type="NCBI Taxonomy" id="323450"/>
    <lineage>
        <taxon>Bacteria</taxon>
        <taxon>Pseudomonadati</taxon>
        <taxon>Bacteroidota</taxon>
        <taxon>Cytophagia</taxon>
        <taxon>Cytophagales</taxon>
        <taxon>Hymenobacteraceae</taxon>
        <taxon>Pontibacter</taxon>
    </lineage>
</organism>
<dbReference type="InterPro" id="IPR003661">
    <property type="entry name" value="HisK_dim/P_dom"/>
</dbReference>
<evidence type="ECO:0000256" key="9">
    <source>
        <dbReference type="ARBA" id="ARBA00064003"/>
    </source>
</evidence>
<dbReference type="Pfam" id="PF00072">
    <property type="entry name" value="Response_reg"/>
    <property type="match status" value="2"/>
</dbReference>
<feature type="domain" description="Response regulatory" evidence="13">
    <location>
        <begin position="540"/>
        <end position="657"/>
    </location>
</feature>
<feature type="domain" description="Histidine kinase" evidence="12">
    <location>
        <begin position="292"/>
        <end position="513"/>
    </location>
</feature>
<dbReference type="InterPro" id="IPR011006">
    <property type="entry name" value="CheY-like_superfamily"/>
</dbReference>
<dbReference type="STRING" id="709015.GCA_000472485_01591"/>
<dbReference type="AlphaFoldDB" id="A0A1X9YR83"/>
<dbReference type="PROSITE" id="PS50109">
    <property type="entry name" value="HIS_KIN"/>
    <property type="match status" value="1"/>
</dbReference>
<dbReference type="InterPro" id="IPR004358">
    <property type="entry name" value="Sig_transdc_His_kin-like_C"/>
</dbReference>
<evidence type="ECO:0000256" key="7">
    <source>
        <dbReference type="ARBA" id="ARBA00022840"/>
    </source>
</evidence>
<feature type="domain" description="PAC" evidence="15">
    <location>
        <begin position="220"/>
        <end position="274"/>
    </location>
</feature>
<dbReference type="SUPFAM" id="SSF55874">
    <property type="entry name" value="ATPase domain of HSP90 chaperone/DNA topoisomerase II/histidine kinase"/>
    <property type="match status" value="1"/>
</dbReference>
<dbReference type="InterPro" id="IPR036890">
    <property type="entry name" value="HATPase_C_sf"/>
</dbReference>
<dbReference type="SUPFAM" id="SSF52172">
    <property type="entry name" value="CheY-like"/>
    <property type="match status" value="2"/>
</dbReference>
<dbReference type="InterPro" id="IPR000700">
    <property type="entry name" value="PAS-assoc_C"/>
</dbReference>
<dbReference type="PANTHER" id="PTHR45339:SF1">
    <property type="entry name" value="HYBRID SIGNAL TRANSDUCTION HISTIDINE KINASE J"/>
    <property type="match status" value="1"/>
</dbReference>
<dbReference type="PRINTS" id="PR00344">
    <property type="entry name" value="BCTRLSENSOR"/>
</dbReference>
<dbReference type="FunFam" id="1.10.287.130:FF:000002">
    <property type="entry name" value="Two-component osmosensing histidine kinase"/>
    <property type="match status" value="1"/>
</dbReference>
<dbReference type="CDD" id="cd16922">
    <property type="entry name" value="HATPase_EvgS-ArcB-TorS-like"/>
    <property type="match status" value="1"/>
</dbReference>
<dbReference type="InterPro" id="IPR035965">
    <property type="entry name" value="PAS-like_dom_sf"/>
</dbReference>
<dbReference type="InterPro" id="IPR003594">
    <property type="entry name" value="HATPase_dom"/>
</dbReference>
<gene>
    <name evidence="16" type="ORF">CA264_07925</name>
</gene>
<evidence type="ECO:0000256" key="8">
    <source>
        <dbReference type="ARBA" id="ARBA00023012"/>
    </source>
</evidence>
<keyword evidence="17" id="KW-1185">Reference proteome</keyword>
<dbReference type="SMART" id="SM00388">
    <property type="entry name" value="HisKA"/>
    <property type="match status" value="1"/>
</dbReference>
<evidence type="ECO:0000256" key="4">
    <source>
        <dbReference type="ARBA" id="ARBA00022679"/>
    </source>
</evidence>
<sequence length="786" mass="87546">MTLSAVQTFTQLQDALPEQLSILIIDDDKVDQMALMRSLQKSGLSTQTYTANTAQAGLRLLLAQTFDCIFIDFMLPDMDGLELMEHISKLELSAPVLVVTSHGDERIAAQAMRLGAADYLPKSMLTPQNVSHSIRSAIRLRKAELKRMESEQRLRDTQYQLDLIISNSPMAFYSTNAAGEVLFAQGRAYDLIGVKQEELIGRPYYELFQHYPRIVNRFKRALNGETIQSVDETNGYFLKAHYIPVYDAAGRMMGVTGFALDITERIQNERELTQAKEVAEKSVRVKEQFLANMSHEIRTPMNGIIGLTNVLQKTQLNDEQHKFLKAIQTSANNLMQIINDLLDFSKITSQQFTFEHIAFCLPELVQDIVLLMETRASERGNRLSTYLDASVPQQLIGDPLRLKQVLLNLVGNAIKFTDQGEIKLLIHSIGQKDEKLMLEFTVEDTGIGIAEDKLQVIFESFNQGSNDTTRKYGGTGLGLSISKHLVEMQGGTMAVRSHPKVGSAFTFSLPFGVQQPLPEQAPESEEQPLSEPAGALGELRILLAEDNEINQLLIYTVLSDWGVTLDTVFNGLEALQLFEQQEYDLILMDMQMPEMDGYEATRRIREMDGPKARTPIIALTAHATTGEIEKCLAAGADAYVSKPFEPEYLYDTIYRLTQCSTAIVLPSDAAPGINLEPLLRLVSDRNGFLAELLTLCLHNTLLAVEQLKHSLKSGELQLLPNIVADLFDSVSVVAAQPLLGRLKSLKEAISCQDAALVETLVLQVISDCQETVALLENERMQLSAQV</sequence>
<evidence type="ECO:0000256" key="3">
    <source>
        <dbReference type="ARBA" id="ARBA00022553"/>
    </source>
</evidence>
<dbReference type="InterPro" id="IPR000014">
    <property type="entry name" value="PAS"/>
</dbReference>
<keyword evidence="7" id="KW-0067">ATP-binding</keyword>
<protein>
    <recommendedName>
        <fullName evidence="10">Sensory/regulatory protein RpfC</fullName>
        <ecNumber evidence="2">2.7.13.3</ecNumber>
    </recommendedName>
</protein>
<evidence type="ECO:0000259" key="15">
    <source>
        <dbReference type="PROSITE" id="PS50113"/>
    </source>
</evidence>
<dbReference type="FunFam" id="3.30.565.10:FF:000010">
    <property type="entry name" value="Sensor histidine kinase RcsC"/>
    <property type="match status" value="1"/>
</dbReference>
<comment type="catalytic activity">
    <reaction evidence="1">
        <text>ATP + protein L-histidine = ADP + protein N-phospho-L-histidine.</text>
        <dbReference type="EC" id="2.7.13.3"/>
    </reaction>
</comment>
<evidence type="ECO:0000259" key="12">
    <source>
        <dbReference type="PROSITE" id="PS50109"/>
    </source>
</evidence>
<dbReference type="CDD" id="cd00156">
    <property type="entry name" value="REC"/>
    <property type="match status" value="1"/>
</dbReference>
<keyword evidence="6 16" id="KW-0418">Kinase</keyword>
<dbReference type="Proteomes" id="UP000266292">
    <property type="component" value="Chromosome"/>
</dbReference>
<dbReference type="InterPro" id="IPR013656">
    <property type="entry name" value="PAS_4"/>
</dbReference>
<dbReference type="InterPro" id="IPR001789">
    <property type="entry name" value="Sig_transdc_resp-reg_receiver"/>
</dbReference>
<dbReference type="CDD" id="cd00082">
    <property type="entry name" value="HisKA"/>
    <property type="match status" value="1"/>
</dbReference>
<dbReference type="CDD" id="cd17546">
    <property type="entry name" value="REC_hyHK_CKI1_RcsC-like"/>
    <property type="match status" value="1"/>
</dbReference>
<dbReference type="Pfam" id="PF08448">
    <property type="entry name" value="PAS_4"/>
    <property type="match status" value="1"/>
</dbReference>
<dbReference type="CDD" id="cd00130">
    <property type="entry name" value="PAS"/>
    <property type="match status" value="1"/>
</dbReference>
<dbReference type="PROSITE" id="PS50112">
    <property type="entry name" value="PAS"/>
    <property type="match status" value="1"/>
</dbReference>
<dbReference type="SMART" id="SM00091">
    <property type="entry name" value="PAS"/>
    <property type="match status" value="1"/>
</dbReference>
<dbReference type="Gene3D" id="1.10.287.130">
    <property type="match status" value="1"/>
</dbReference>
<evidence type="ECO:0000259" key="13">
    <source>
        <dbReference type="PROSITE" id="PS50110"/>
    </source>
</evidence>
<keyword evidence="4" id="KW-0808">Transferase</keyword>
<keyword evidence="3 11" id="KW-0597">Phosphoprotein</keyword>
<keyword evidence="8" id="KW-0902">Two-component regulatory system</keyword>
<dbReference type="PROSITE" id="PS50113">
    <property type="entry name" value="PAC"/>
    <property type="match status" value="1"/>
</dbReference>
<dbReference type="Pfam" id="PF00512">
    <property type="entry name" value="HisKA"/>
    <property type="match status" value="1"/>
</dbReference>
<dbReference type="SUPFAM" id="SSF55785">
    <property type="entry name" value="PYP-like sensor domain (PAS domain)"/>
    <property type="match status" value="1"/>
</dbReference>